<comment type="caution">
    <text evidence="3">The sequence shown here is derived from an EMBL/GenBank/DDBJ whole genome shotgun (WGS) entry which is preliminary data.</text>
</comment>
<gene>
    <name evidence="3" type="ORF">BSL78_13683</name>
</gene>
<protein>
    <submittedName>
        <fullName evidence="3">Uncharacterized protein</fullName>
    </submittedName>
</protein>
<dbReference type="GO" id="GO:0035556">
    <property type="term" value="P:intracellular signal transduction"/>
    <property type="evidence" value="ECO:0007669"/>
    <property type="project" value="InterPro"/>
</dbReference>
<evidence type="ECO:0000313" key="3">
    <source>
        <dbReference type="EMBL" id="PIK49453.1"/>
    </source>
</evidence>
<proteinExistence type="inferred from homology"/>
<reference evidence="3 4" key="1">
    <citation type="journal article" date="2017" name="PLoS Biol.">
        <title>The sea cucumber genome provides insights into morphological evolution and visceral regeneration.</title>
        <authorList>
            <person name="Zhang X."/>
            <person name="Sun L."/>
            <person name="Yuan J."/>
            <person name="Sun Y."/>
            <person name="Gao Y."/>
            <person name="Zhang L."/>
            <person name="Li S."/>
            <person name="Dai H."/>
            <person name="Hamel J.F."/>
            <person name="Liu C."/>
            <person name="Yu Y."/>
            <person name="Liu S."/>
            <person name="Lin W."/>
            <person name="Guo K."/>
            <person name="Jin S."/>
            <person name="Xu P."/>
            <person name="Storey K.B."/>
            <person name="Huan P."/>
            <person name="Zhang T."/>
            <person name="Zhou Y."/>
            <person name="Zhang J."/>
            <person name="Lin C."/>
            <person name="Li X."/>
            <person name="Xing L."/>
            <person name="Huo D."/>
            <person name="Sun M."/>
            <person name="Wang L."/>
            <person name="Mercier A."/>
            <person name="Li F."/>
            <person name="Yang H."/>
            <person name="Xiang J."/>
        </authorList>
    </citation>
    <scope>NUCLEOTIDE SEQUENCE [LARGE SCALE GENOMIC DNA]</scope>
    <source>
        <strain evidence="3">Shaxun</strain>
        <tissue evidence="3">Muscle</tissue>
    </source>
</reference>
<dbReference type="InterPro" id="IPR007940">
    <property type="entry name" value="SH3BP5"/>
</dbReference>
<keyword evidence="4" id="KW-1185">Reference proteome</keyword>
<comment type="similarity">
    <text evidence="1">Belongs to the SH3BP5 family.</text>
</comment>
<dbReference type="Proteomes" id="UP000230750">
    <property type="component" value="Unassembled WGS sequence"/>
</dbReference>
<keyword evidence="2" id="KW-0175">Coiled coil</keyword>
<organism evidence="3 4">
    <name type="scientific">Stichopus japonicus</name>
    <name type="common">Sea cucumber</name>
    <dbReference type="NCBI Taxonomy" id="307972"/>
    <lineage>
        <taxon>Eukaryota</taxon>
        <taxon>Metazoa</taxon>
        <taxon>Echinodermata</taxon>
        <taxon>Eleutherozoa</taxon>
        <taxon>Echinozoa</taxon>
        <taxon>Holothuroidea</taxon>
        <taxon>Aspidochirotacea</taxon>
        <taxon>Aspidochirotida</taxon>
        <taxon>Stichopodidae</taxon>
        <taxon>Apostichopus</taxon>
    </lineage>
</organism>
<sequence>MALRKPVEMASPYYNALDKVDSILDNLRSEIEDTVIKGKWAKLVYETSFKKLELISEMIHNQRSLVQNYQKPHTLINFNSDIPLYATTDDISFYCRKPKLAEASIKWNSL</sequence>
<dbReference type="Pfam" id="PF05276">
    <property type="entry name" value="SH3BP5"/>
    <property type="match status" value="1"/>
</dbReference>
<evidence type="ECO:0000256" key="2">
    <source>
        <dbReference type="ARBA" id="ARBA00023054"/>
    </source>
</evidence>
<dbReference type="EMBL" id="MRZV01000465">
    <property type="protein sequence ID" value="PIK49453.1"/>
    <property type="molecule type" value="Genomic_DNA"/>
</dbReference>
<dbReference type="OrthoDB" id="446789at2759"/>
<evidence type="ECO:0000313" key="4">
    <source>
        <dbReference type="Proteomes" id="UP000230750"/>
    </source>
</evidence>
<accession>A0A2G8KN68</accession>
<name>A0A2G8KN68_STIJA</name>
<evidence type="ECO:0000256" key="1">
    <source>
        <dbReference type="ARBA" id="ARBA00007796"/>
    </source>
</evidence>
<dbReference type="AlphaFoldDB" id="A0A2G8KN68"/>